<feature type="region of interest" description="Disordered" evidence="3">
    <location>
        <begin position="32"/>
        <end position="195"/>
    </location>
</feature>
<dbReference type="PANTHER" id="PTHR43180">
    <property type="entry name" value="3-OXOACYL-(ACYL-CARRIER-PROTEIN) REDUCTASE (AFU_ORTHOLOGUE AFUA_6G11210)"/>
    <property type="match status" value="1"/>
</dbReference>
<organism evidence="4 5">
    <name type="scientific">Aristolochia fimbriata</name>
    <name type="common">White veined hardy Dutchman's pipe vine</name>
    <dbReference type="NCBI Taxonomy" id="158543"/>
    <lineage>
        <taxon>Eukaryota</taxon>
        <taxon>Viridiplantae</taxon>
        <taxon>Streptophyta</taxon>
        <taxon>Embryophyta</taxon>
        <taxon>Tracheophyta</taxon>
        <taxon>Spermatophyta</taxon>
        <taxon>Magnoliopsida</taxon>
        <taxon>Magnoliidae</taxon>
        <taxon>Piperales</taxon>
        <taxon>Aristolochiaceae</taxon>
        <taxon>Aristolochia</taxon>
    </lineage>
</organism>
<feature type="compositionally biased region" description="Basic residues" evidence="3">
    <location>
        <begin position="87"/>
        <end position="100"/>
    </location>
</feature>
<evidence type="ECO:0000313" key="5">
    <source>
        <dbReference type="Proteomes" id="UP000825729"/>
    </source>
</evidence>
<feature type="compositionally biased region" description="Basic residues" evidence="3">
    <location>
        <begin position="164"/>
        <end position="180"/>
    </location>
</feature>
<dbReference type="Proteomes" id="UP000825729">
    <property type="component" value="Unassembled WGS sequence"/>
</dbReference>
<dbReference type="InterPro" id="IPR036291">
    <property type="entry name" value="NAD(P)-bd_dom_sf"/>
</dbReference>
<comment type="caution">
    <text evidence="4">The sequence shown here is derived from an EMBL/GenBank/DDBJ whole genome shotgun (WGS) entry which is preliminary data.</text>
</comment>
<accession>A0AAV7FDA2</accession>
<dbReference type="PRINTS" id="PR01397">
    <property type="entry name" value="DHBDHDRGNASE"/>
</dbReference>
<dbReference type="Pfam" id="PF13561">
    <property type="entry name" value="adh_short_C2"/>
    <property type="match status" value="1"/>
</dbReference>
<protein>
    <submittedName>
        <fullName evidence="4">Uncharacterized protein</fullName>
    </submittedName>
</protein>
<evidence type="ECO:0000256" key="3">
    <source>
        <dbReference type="SAM" id="MobiDB-lite"/>
    </source>
</evidence>
<feature type="compositionally biased region" description="Basic and acidic residues" evidence="3">
    <location>
        <begin position="32"/>
        <end position="46"/>
    </location>
</feature>
<dbReference type="PANTHER" id="PTHR43180:SF30">
    <property type="entry name" value="MOMILACTONE A SYNTHASE"/>
    <property type="match status" value="1"/>
</dbReference>
<sequence>MPAVPLLSAAARRYINNLFFLYLKSLWTLEAGREGGDDNRRGERDRRLHRPFVQPPRSQSGNHGRTRRPGWSPLRRARTHLGLFPPLRRHQRGPRPRRRPDRRDPARPPRRHVQQRRNLHQTRHAHPRLGQIDVRPRPRRQRHGDLPGHQARGARHGPGGPGLHHQHRQRRGVGRRRHPDRLHVLQAPGGRADEERRAAAELGKYGIRVNCVSPFVVGTPLAGKCFEDIDDPEFELEGGAMSECVTLQGVRLGGDDVAEAALYLASDESKYVTGHNLVVDGSFSIFNPAFTALVSKSVPATRRN</sequence>
<dbReference type="InterPro" id="IPR002347">
    <property type="entry name" value="SDR_fam"/>
</dbReference>
<dbReference type="EMBL" id="JAINDJ010000002">
    <property type="protein sequence ID" value="KAG9459172.1"/>
    <property type="molecule type" value="Genomic_DNA"/>
</dbReference>
<keyword evidence="5" id="KW-1185">Reference proteome</keyword>
<dbReference type="InterPro" id="IPR003560">
    <property type="entry name" value="DHB_DH"/>
</dbReference>
<feature type="compositionally biased region" description="Basic residues" evidence="3">
    <location>
        <begin position="108"/>
        <end position="127"/>
    </location>
</feature>
<reference evidence="4 5" key="1">
    <citation type="submission" date="2021-07" db="EMBL/GenBank/DDBJ databases">
        <title>The Aristolochia fimbriata genome: insights into angiosperm evolution, floral development and chemical biosynthesis.</title>
        <authorList>
            <person name="Jiao Y."/>
        </authorList>
    </citation>
    <scope>NUCLEOTIDE SEQUENCE [LARGE SCALE GENOMIC DNA]</scope>
    <source>
        <strain evidence="4">IBCAS-2021</strain>
        <tissue evidence="4">Leaf</tissue>
    </source>
</reference>
<proteinExistence type="inferred from homology"/>
<dbReference type="SUPFAM" id="SSF51735">
    <property type="entry name" value="NAD(P)-binding Rossmann-fold domains"/>
    <property type="match status" value="1"/>
</dbReference>
<evidence type="ECO:0000256" key="2">
    <source>
        <dbReference type="ARBA" id="ARBA00023002"/>
    </source>
</evidence>
<evidence type="ECO:0000256" key="1">
    <source>
        <dbReference type="ARBA" id="ARBA00006484"/>
    </source>
</evidence>
<dbReference type="AlphaFoldDB" id="A0AAV7FDA2"/>
<gene>
    <name evidence="4" type="ORF">H6P81_003680</name>
</gene>
<dbReference type="Gene3D" id="3.40.50.720">
    <property type="entry name" value="NAD(P)-binding Rossmann-like Domain"/>
    <property type="match status" value="1"/>
</dbReference>
<dbReference type="GO" id="GO:0008667">
    <property type="term" value="F:2,3-dihydro-2,3-dihydroxybenzoate dehydrogenase activity"/>
    <property type="evidence" value="ECO:0007669"/>
    <property type="project" value="InterPro"/>
</dbReference>
<comment type="similarity">
    <text evidence="1">Belongs to the short-chain dehydrogenases/reductases (SDR) family.</text>
</comment>
<keyword evidence="2" id="KW-0560">Oxidoreductase</keyword>
<dbReference type="GO" id="GO:0019290">
    <property type="term" value="P:siderophore biosynthetic process"/>
    <property type="evidence" value="ECO:0007669"/>
    <property type="project" value="InterPro"/>
</dbReference>
<evidence type="ECO:0000313" key="4">
    <source>
        <dbReference type="EMBL" id="KAG9459172.1"/>
    </source>
</evidence>
<name>A0AAV7FDA2_ARIFI</name>